<keyword evidence="2" id="KW-1185">Reference proteome</keyword>
<organism evidence="1 2">
    <name type="scientific">Apiotrichum porosum</name>
    <dbReference type="NCBI Taxonomy" id="105984"/>
    <lineage>
        <taxon>Eukaryota</taxon>
        <taxon>Fungi</taxon>
        <taxon>Dikarya</taxon>
        <taxon>Basidiomycota</taxon>
        <taxon>Agaricomycotina</taxon>
        <taxon>Tremellomycetes</taxon>
        <taxon>Trichosporonales</taxon>
        <taxon>Trichosporonaceae</taxon>
        <taxon>Apiotrichum</taxon>
    </lineage>
</organism>
<name>A0A427XZ81_9TREE</name>
<reference evidence="1 2" key="1">
    <citation type="submission" date="2018-11" db="EMBL/GenBank/DDBJ databases">
        <title>Genome sequence of Apiotrichum porosum DSM 27194.</title>
        <authorList>
            <person name="Aliyu H."/>
            <person name="Gorte O."/>
            <person name="Ochsenreither K."/>
        </authorList>
    </citation>
    <scope>NUCLEOTIDE SEQUENCE [LARGE SCALE GENOMIC DNA]</scope>
    <source>
        <strain evidence="1 2">DSM 27194</strain>
    </source>
</reference>
<dbReference type="RefSeq" id="XP_028477579.1">
    <property type="nucleotide sequence ID" value="XM_028621127.1"/>
</dbReference>
<dbReference type="EMBL" id="RSCE01000003">
    <property type="protein sequence ID" value="RSH84131.1"/>
    <property type="molecule type" value="Genomic_DNA"/>
</dbReference>
<gene>
    <name evidence="1" type="ORF">EHS24_005634</name>
</gene>
<accession>A0A427XZ81</accession>
<evidence type="ECO:0000313" key="1">
    <source>
        <dbReference type="EMBL" id="RSH84131.1"/>
    </source>
</evidence>
<evidence type="ECO:0000313" key="2">
    <source>
        <dbReference type="Proteomes" id="UP000279236"/>
    </source>
</evidence>
<dbReference type="GeneID" id="39590177"/>
<sequence>MFADFPAPVLSSCDGDVYGENRGYACIPRWSDVWDCYVCHYCLEEMEIEEYE</sequence>
<comment type="caution">
    <text evidence="1">The sequence shown here is derived from an EMBL/GenBank/DDBJ whole genome shotgun (WGS) entry which is preliminary data.</text>
</comment>
<protein>
    <submittedName>
        <fullName evidence="1">Uncharacterized protein</fullName>
    </submittedName>
</protein>
<dbReference type="AlphaFoldDB" id="A0A427XZ81"/>
<dbReference type="Proteomes" id="UP000279236">
    <property type="component" value="Unassembled WGS sequence"/>
</dbReference>
<proteinExistence type="predicted"/>